<dbReference type="RefSeq" id="WP_029098665.1">
    <property type="nucleotide sequence ID" value="NZ_JAPYYP010000020.1"/>
</dbReference>
<accession>A0A9X3TRZ4</accession>
<sequence>MDPLKKKYQPIDEQIVLFNDEHYLSVQRLDVSGLDAEARASLFNHLFAFDSGDIELEIDISEEHQGIWYLQLLVPHVLTLPDAARKRLERGAEQLAAHLTQQPHRPASSRVAGDDMLRYVRRYNPNLDVTA</sequence>
<evidence type="ECO:0000313" key="2">
    <source>
        <dbReference type="Proteomes" id="UP001151071"/>
    </source>
</evidence>
<reference evidence="1" key="1">
    <citation type="submission" date="2022-12" db="EMBL/GenBank/DDBJ databases">
        <title>Draft genome sequence of the thermophilic strain Brevibacillus thermoruber HT42, isolated from Los Humeros, Puebla, Mexico, with biotechnological potential.</title>
        <authorList>
            <person name="Lara Sanchez J."/>
            <person name="Solis Palacios R."/>
            <person name="Bustos Baena A.S."/>
            <person name="Ruz Baez A.E."/>
            <person name="Espinosa Luna G."/>
            <person name="Oliart Ros R.M."/>
        </authorList>
    </citation>
    <scope>NUCLEOTIDE SEQUENCE</scope>
    <source>
        <strain evidence="1">HT42</strain>
    </source>
</reference>
<evidence type="ECO:0000313" key="1">
    <source>
        <dbReference type="EMBL" id="MDA5109709.1"/>
    </source>
</evidence>
<proteinExistence type="predicted"/>
<gene>
    <name evidence="1" type="ORF">O3V59_15185</name>
</gene>
<dbReference type="EMBL" id="JAPYYP010000020">
    <property type="protein sequence ID" value="MDA5109709.1"/>
    <property type="molecule type" value="Genomic_DNA"/>
</dbReference>
<comment type="caution">
    <text evidence="1">The sequence shown here is derived from an EMBL/GenBank/DDBJ whole genome shotgun (WGS) entry which is preliminary data.</text>
</comment>
<organism evidence="1 2">
    <name type="scientific">Brevibacillus thermoruber</name>
    <dbReference type="NCBI Taxonomy" id="33942"/>
    <lineage>
        <taxon>Bacteria</taxon>
        <taxon>Bacillati</taxon>
        <taxon>Bacillota</taxon>
        <taxon>Bacilli</taxon>
        <taxon>Bacillales</taxon>
        <taxon>Paenibacillaceae</taxon>
        <taxon>Brevibacillus</taxon>
    </lineage>
</organism>
<protein>
    <submittedName>
        <fullName evidence="1">Uncharacterized protein</fullName>
    </submittedName>
</protein>
<dbReference type="Proteomes" id="UP001151071">
    <property type="component" value="Unassembled WGS sequence"/>
</dbReference>
<keyword evidence="2" id="KW-1185">Reference proteome</keyword>
<dbReference type="AlphaFoldDB" id="A0A9X3TRZ4"/>
<name>A0A9X3TRZ4_9BACL</name>